<dbReference type="AlphaFoldDB" id="A0A9D4F767"/>
<dbReference type="EMBL" id="JAIWYP010000007">
    <property type="protein sequence ID" value="KAH3792554.1"/>
    <property type="molecule type" value="Genomic_DNA"/>
</dbReference>
<gene>
    <name evidence="1" type="ORF">DPMN_146050</name>
</gene>
<name>A0A9D4F767_DREPO</name>
<dbReference type="Proteomes" id="UP000828390">
    <property type="component" value="Unassembled WGS sequence"/>
</dbReference>
<evidence type="ECO:0000313" key="2">
    <source>
        <dbReference type="Proteomes" id="UP000828390"/>
    </source>
</evidence>
<reference evidence="1" key="1">
    <citation type="journal article" date="2019" name="bioRxiv">
        <title>The Genome of the Zebra Mussel, Dreissena polymorpha: A Resource for Invasive Species Research.</title>
        <authorList>
            <person name="McCartney M.A."/>
            <person name="Auch B."/>
            <person name="Kono T."/>
            <person name="Mallez S."/>
            <person name="Zhang Y."/>
            <person name="Obille A."/>
            <person name="Becker A."/>
            <person name="Abrahante J.E."/>
            <person name="Garbe J."/>
            <person name="Badalamenti J.P."/>
            <person name="Herman A."/>
            <person name="Mangelson H."/>
            <person name="Liachko I."/>
            <person name="Sullivan S."/>
            <person name="Sone E.D."/>
            <person name="Koren S."/>
            <person name="Silverstein K.A.T."/>
            <person name="Beckman K.B."/>
            <person name="Gohl D.M."/>
        </authorList>
    </citation>
    <scope>NUCLEOTIDE SEQUENCE</scope>
    <source>
        <strain evidence="1">Duluth1</strain>
        <tissue evidence="1">Whole animal</tissue>
    </source>
</reference>
<organism evidence="1 2">
    <name type="scientific">Dreissena polymorpha</name>
    <name type="common">Zebra mussel</name>
    <name type="synonym">Mytilus polymorpha</name>
    <dbReference type="NCBI Taxonomy" id="45954"/>
    <lineage>
        <taxon>Eukaryota</taxon>
        <taxon>Metazoa</taxon>
        <taxon>Spiralia</taxon>
        <taxon>Lophotrochozoa</taxon>
        <taxon>Mollusca</taxon>
        <taxon>Bivalvia</taxon>
        <taxon>Autobranchia</taxon>
        <taxon>Heteroconchia</taxon>
        <taxon>Euheterodonta</taxon>
        <taxon>Imparidentia</taxon>
        <taxon>Neoheterodontei</taxon>
        <taxon>Myida</taxon>
        <taxon>Dreissenoidea</taxon>
        <taxon>Dreissenidae</taxon>
        <taxon>Dreissena</taxon>
    </lineage>
</organism>
<reference evidence="1" key="2">
    <citation type="submission" date="2020-11" db="EMBL/GenBank/DDBJ databases">
        <authorList>
            <person name="McCartney M.A."/>
            <person name="Auch B."/>
            <person name="Kono T."/>
            <person name="Mallez S."/>
            <person name="Becker A."/>
            <person name="Gohl D.M."/>
            <person name="Silverstein K.A.T."/>
            <person name="Koren S."/>
            <person name="Bechman K.B."/>
            <person name="Herman A."/>
            <person name="Abrahante J.E."/>
            <person name="Garbe J."/>
        </authorList>
    </citation>
    <scope>NUCLEOTIDE SEQUENCE</scope>
    <source>
        <strain evidence="1">Duluth1</strain>
        <tissue evidence="1">Whole animal</tissue>
    </source>
</reference>
<keyword evidence="2" id="KW-1185">Reference proteome</keyword>
<protein>
    <submittedName>
        <fullName evidence="1">Uncharacterized protein</fullName>
    </submittedName>
</protein>
<accession>A0A9D4F767</accession>
<proteinExistence type="predicted"/>
<sequence>MKILESINEKILSQTEVDGINEEMLTTDQYTIDKEIKFRKLKAFLVQQTQPKIQAPMP</sequence>
<comment type="caution">
    <text evidence="1">The sequence shown here is derived from an EMBL/GenBank/DDBJ whole genome shotgun (WGS) entry which is preliminary data.</text>
</comment>
<evidence type="ECO:0000313" key="1">
    <source>
        <dbReference type="EMBL" id="KAH3792554.1"/>
    </source>
</evidence>